<accession>A0A448X2E3</accession>
<feature type="non-terminal residue" evidence="2">
    <location>
        <position position="1"/>
    </location>
</feature>
<dbReference type="Proteomes" id="UP000784294">
    <property type="component" value="Unassembled WGS sequence"/>
</dbReference>
<dbReference type="GO" id="GO:0005737">
    <property type="term" value="C:cytoplasm"/>
    <property type="evidence" value="ECO:0007669"/>
    <property type="project" value="TreeGrafter"/>
</dbReference>
<gene>
    <name evidence="2" type="ORF">PXEA_LOCUS19576</name>
</gene>
<dbReference type="EMBL" id="CAAALY010078322">
    <property type="protein sequence ID" value="VEL26136.1"/>
    <property type="molecule type" value="Genomic_DNA"/>
</dbReference>
<proteinExistence type="predicted"/>
<dbReference type="PANTHER" id="PTHR44144:SF1">
    <property type="entry name" value="DNAJ HOMOLOG SUBFAMILY C MEMBER 9"/>
    <property type="match status" value="1"/>
</dbReference>
<dbReference type="AlphaFoldDB" id="A0A448X2E3"/>
<dbReference type="InterPro" id="IPR056453">
    <property type="entry name" value="HTH_DNAJC9"/>
</dbReference>
<evidence type="ECO:0000313" key="3">
    <source>
        <dbReference type="Proteomes" id="UP000784294"/>
    </source>
</evidence>
<keyword evidence="3" id="KW-1185">Reference proteome</keyword>
<sequence>NNKSYEDWRKYFDLIFPKITEEDINKFFDSYRGSEQEREDIKRYYVKYQGDMDHIMESVLSENEYHVKNIIQDLIDTGCVKPFRSFTQEPKKKTIRRAKRAKMEADLFAEGENEPSNGVGSLLEAFAANRESRLQASESFIDKLAAKYTDKPKSLNGPKRARKKAKP</sequence>
<protein>
    <recommendedName>
        <fullName evidence="1">DNAJC9 HTH domain-containing protein</fullName>
    </recommendedName>
</protein>
<dbReference type="PANTHER" id="PTHR44144">
    <property type="entry name" value="DNAJ HOMOLOG SUBFAMILY C MEMBER 9"/>
    <property type="match status" value="1"/>
</dbReference>
<dbReference type="Pfam" id="PF23302">
    <property type="entry name" value="HTH_DNAJC9"/>
    <property type="match status" value="1"/>
</dbReference>
<dbReference type="InterPro" id="IPR052594">
    <property type="entry name" value="J_domain-containing_protein"/>
</dbReference>
<reference evidence="2" key="1">
    <citation type="submission" date="2018-11" db="EMBL/GenBank/DDBJ databases">
        <authorList>
            <consortium name="Pathogen Informatics"/>
        </authorList>
    </citation>
    <scope>NUCLEOTIDE SEQUENCE</scope>
</reference>
<feature type="domain" description="DNAJC9 HTH" evidence="1">
    <location>
        <begin position="31"/>
        <end position="94"/>
    </location>
</feature>
<dbReference type="GO" id="GO:0005634">
    <property type="term" value="C:nucleus"/>
    <property type="evidence" value="ECO:0007669"/>
    <property type="project" value="TreeGrafter"/>
</dbReference>
<name>A0A448X2E3_9PLAT</name>
<evidence type="ECO:0000313" key="2">
    <source>
        <dbReference type="EMBL" id="VEL26136.1"/>
    </source>
</evidence>
<dbReference type="OrthoDB" id="110024at2759"/>
<organism evidence="2 3">
    <name type="scientific">Protopolystoma xenopodis</name>
    <dbReference type="NCBI Taxonomy" id="117903"/>
    <lineage>
        <taxon>Eukaryota</taxon>
        <taxon>Metazoa</taxon>
        <taxon>Spiralia</taxon>
        <taxon>Lophotrochozoa</taxon>
        <taxon>Platyhelminthes</taxon>
        <taxon>Monogenea</taxon>
        <taxon>Polyopisthocotylea</taxon>
        <taxon>Polystomatidea</taxon>
        <taxon>Polystomatidae</taxon>
        <taxon>Protopolystoma</taxon>
    </lineage>
</organism>
<comment type="caution">
    <text evidence="2">The sequence shown here is derived from an EMBL/GenBank/DDBJ whole genome shotgun (WGS) entry which is preliminary data.</text>
</comment>
<evidence type="ECO:0000259" key="1">
    <source>
        <dbReference type="Pfam" id="PF23302"/>
    </source>
</evidence>
<dbReference type="GO" id="GO:0031072">
    <property type="term" value="F:heat shock protein binding"/>
    <property type="evidence" value="ECO:0007669"/>
    <property type="project" value="TreeGrafter"/>
</dbReference>